<evidence type="ECO:0000313" key="5">
    <source>
        <dbReference type="EMBL" id="EOB13289.1"/>
    </source>
</evidence>
<keyword evidence="6" id="KW-1185">Reference proteome</keyword>
<dbReference type="CDD" id="cd15571">
    <property type="entry name" value="ePHD"/>
    <property type="match status" value="1"/>
</dbReference>
<dbReference type="InterPro" id="IPR050701">
    <property type="entry name" value="Histone_Mod_Regulator"/>
</dbReference>
<dbReference type="AlphaFoldDB" id="R0M5L3"/>
<dbReference type="PROSITE" id="PS51805">
    <property type="entry name" value="EPHD"/>
    <property type="match status" value="1"/>
</dbReference>
<evidence type="ECO:0000259" key="4">
    <source>
        <dbReference type="PROSITE" id="PS51805"/>
    </source>
</evidence>
<sequence>MFCPEKGGLMKMTTDCRWGHVTCVLFNEFLDFDNPNSKEPIDLSRYKECQGSCIFCEDTFGTKVQCNYGLCPNFYHVSCGLDKIYFDMNNNVTYCDEHNPQKSKSIFFNSHNFLKSVVGYRKLSNPPLIRRKNLLSKCKNTILMEILNTKPHVSDSVFSLILKKDYFKDKKALEKICEYWKQRKQHDKSFRMPQLNLFFDL</sequence>
<dbReference type="STRING" id="578461.R0M5L3"/>
<dbReference type="PANTHER" id="PTHR13793:SF158">
    <property type="entry name" value="PHD-TYPE DOMAIN-CONTAINING PROTEIN"/>
    <property type="match status" value="1"/>
</dbReference>
<keyword evidence="3" id="KW-0862">Zinc</keyword>
<keyword evidence="1" id="KW-0479">Metal-binding</keyword>
<dbReference type="OrthoDB" id="20839at2759"/>
<reference evidence="5 6" key="1">
    <citation type="journal article" date="2013" name="BMC Genomics">
        <title>Comparative genomics of parasitic silkworm microsporidia reveal an association between genome expansion and host adaptation.</title>
        <authorList>
            <person name="Pan G."/>
            <person name="Xu J."/>
            <person name="Li T."/>
            <person name="Xia Q."/>
            <person name="Liu S.L."/>
            <person name="Zhang G."/>
            <person name="Li S."/>
            <person name="Li C."/>
            <person name="Liu H."/>
            <person name="Yang L."/>
            <person name="Liu T."/>
            <person name="Zhang X."/>
            <person name="Wu Z."/>
            <person name="Fan W."/>
            <person name="Dang X."/>
            <person name="Xiang H."/>
            <person name="Tao M."/>
            <person name="Li Y."/>
            <person name="Hu J."/>
            <person name="Li Z."/>
            <person name="Lin L."/>
            <person name="Luo J."/>
            <person name="Geng L."/>
            <person name="Wang L."/>
            <person name="Long M."/>
            <person name="Wan Y."/>
            <person name="He N."/>
            <person name="Zhang Z."/>
            <person name="Lu C."/>
            <person name="Keeling P.J."/>
            <person name="Wang J."/>
            <person name="Xiang Z."/>
            <person name="Zhou Z."/>
        </authorList>
    </citation>
    <scope>NUCLEOTIDE SEQUENCE [LARGE SCALE GENOMIC DNA]</scope>
    <source>
        <strain evidence="6">CQ1 / CVCC 102059</strain>
    </source>
</reference>
<organism evidence="5 6">
    <name type="scientific">Nosema bombycis (strain CQ1 / CVCC 102059)</name>
    <name type="common">Microsporidian parasite</name>
    <name type="synonym">Pebrine of silkworm</name>
    <dbReference type="NCBI Taxonomy" id="578461"/>
    <lineage>
        <taxon>Eukaryota</taxon>
        <taxon>Fungi</taxon>
        <taxon>Fungi incertae sedis</taxon>
        <taxon>Microsporidia</taxon>
        <taxon>Nosematidae</taxon>
        <taxon>Nosema</taxon>
    </lineage>
</organism>
<dbReference type="PANTHER" id="PTHR13793">
    <property type="entry name" value="PHD FINGER PROTEINS"/>
    <property type="match status" value="1"/>
</dbReference>
<dbReference type="GO" id="GO:0008270">
    <property type="term" value="F:zinc ion binding"/>
    <property type="evidence" value="ECO:0007669"/>
    <property type="project" value="UniProtKB-KW"/>
</dbReference>
<dbReference type="GO" id="GO:0006357">
    <property type="term" value="P:regulation of transcription by RNA polymerase II"/>
    <property type="evidence" value="ECO:0007669"/>
    <property type="project" value="TreeGrafter"/>
</dbReference>
<proteinExistence type="predicted"/>
<evidence type="ECO:0000256" key="2">
    <source>
        <dbReference type="ARBA" id="ARBA00022771"/>
    </source>
</evidence>
<protein>
    <submittedName>
        <fullName evidence="5">Protein Jade-1</fullName>
    </submittedName>
</protein>
<dbReference type="Proteomes" id="UP000016927">
    <property type="component" value="Unassembled WGS sequence"/>
</dbReference>
<keyword evidence="2" id="KW-0863">Zinc-finger</keyword>
<accession>R0M5L3</accession>
<name>R0M5L3_NOSB1</name>
<feature type="domain" description="PHD-type" evidence="4">
    <location>
        <begin position="1"/>
        <end position="99"/>
    </location>
</feature>
<dbReference type="EMBL" id="KB908992">
    <property type="protein sequence ID" value="EOB13289.1"/>
    <property type="molecule type" value="Genomic_DNA"/>
</dbReference>
<evidence type="ECO:0000313" key="6">
    <source>
        <dbReference type="Proteomes" id="UP000016927"/>
    </source>
</evidence>
<dbReference type="VEuPathDB" id="MicrosporidiaDB:NBO_84g0007"/>
<dbReference type="Pfam" id="PF13832">
    <property type="entry name" value="zf-HC5HC2H_2"/>
    <property type="match status" value="1"/>
</dbReference>
<dbReference type="HOGENOM" id="CLU_1360782_0_0_1"/>
<gene>
    <name evidence="5" type="primary">JADE1</name>
    <name evidence="5" type="ORF">NBO_84g0007</name>
</gene>
<dbReference type="Gene3D" id="3.30.40.10">
    <property type="entry name" value="Zinc/RING finger domain, C3HC4 (zinc finger)"/>
    <property type="match status" value="1"/>
</dbReference>
<evidence type="ECO:0000256" key="1">
    <source>
        <dbReference type="ARBA" id="ARBA00022723"/>
    </source>
</evidence>
<dbReference type="InterPro" id="IPR034732">
    <property type="entry name" value="EPHD"/>
</dbReference>
<evidence type="ECO:0000256" key="3">
    <source>
        <dbReference type="ARBA" id="ARBA00022833"/>
    </source>
</evidence>
<dbReference type="InterPro" id="IPR013083">
    <property type="entry name" value="Znf_RING/FYVE/PHD"/>
</dbReference>